<keyword evidence="1" id="KW-1133">Transmembrane helix</keyword>
<evidence type="ECO:0000259" key="2">
    <source>
        <dbReference type="Pfam" id="PF05569"/>
    </source>
</evidence>
<comment type="caution">
    <text evidence="3">The sequence shown here is derived from an EMBL/GenBank/DDBJ whole genome shotgun (WGS) entry which is preliminary data.</text>
</comment>
<keyword evidence="4" id="KW-1185">Reference proteome</keyword>
<dbReference type="Pfam" id="PF05569">
    <property type="entry name" value="Peptidase_M56"/>
    <property type="match status" value="1"/>
</dbReference>
<dbReference type="PANTHER" id="PTHR34978">
    <property type="entry name" value="POSSIBLE SENSOR-TRANSDUCER PROTEIN BLAR"/>
    <property type="match status" value="1"/>
</dbReference>
<reference evidence="3 4" key="1">
    <citation type="submission" date="2020-08" db="EMBL/GenBank/DDBJ databases">
        <title>Genome public.</title>
        <authorList>
            <person name="Liu C."/>
            <person name="Sun Q."/>
        </authorList>
    </citation>
    <scope>NUCLEOTIDE SEQUENCE [LARGE SCALE GENOMIC DNA]</scope>
    <source>
        <strain evidence="3 4">BX10</strain>
    </source>
</reference>
<dbReference type="InterPro" id="IPR008756">
    <property type="entry name" value="Peptidase_M56"/>
</dbReference>
<protein>
    <recommendedName>
        <fullName evidence="2">Peptidase M56 domain-containing protein</fullName>
    </recommendedName>
</protein>
<feature type="transmembrane region" description="Helical" evidence="1">
    <location>
        <begin position="315"/>
        <end position="334"/>
    </location>
</feature>
<dbReference type="InterPro" id="IPR052173">
    <property type="entry name" value="Beta-lactam_resp_regulator"/>
</dbReference>
<gene>
    <name evidence="3" type="ORF">H8708_08605</name>
</gene>
<feature type="transmembrane region" description="Helical" evidence="1">
    <location>
        <begin position="228"/>
        <end position="250"/>
    </location>
</feature>
<dbReference type="Proteomes" id="UP000647491">
    <property type="component" value="Unassembled WGS sequence"/>
</dbReference>
<evidence type="ECO:0000256" key="1">
    <source>
        <dbReference type="SAM" id="Phobius"/>
    </source>
</evidence>
<keyword evidence="1" id="KW-0472">Membrane</keyword>
<feature type="transmembrane region" description="Helical" evidence="1">
    <location>
        <begin position="12"/>
        <end position="33"/>
    </location>
</feature>
<organism evidence="3 4">
    <name type="scientific">Enterocloster hominis</name>
    <name type="common">ex Liu et al. 2021</name>
    <dbReference type="NCBI Taxonomy" id="2763663"/>
    <lineage>
        <taxon>Bacteria</taxon>
        <taxon>Bacillati</taxon>
        <taxon>Bacillota</taxon>
        <taxon>Clostridia</taxon>
        <taxon>Lachnospirales</taxon>
        <taxon>Lachnospiraceae</taxon>
        <taxon>Enterocloster</taxon>
    </lineage>
</organism>
<feature type="domain" description="Peptidase M56" evidence="2">
    <location>
        <begin position="11"/>
        <end position="304"/>
    </location>
</feature>
<sequence length="593" mass="65115">MSLFDVGTMTELLNRSLTGGGVILAVLALRLMMRRFPRKYVCILWLAAFGRLLFSIPVPAASSLFPAAEPLQQAAVEVDGRPGTGTVLQLSTGLKPVDSAVNELLWQLLEPSPATSADPVQIYAFAFQWLWLGGMAVLLLTGLFRYGLLKRRISDAVPAEETQCTVRGKRLERVYITDRIQMPMVLGIWKPRILLPSACSGEGRKEERELILAHEQAHRLRYDHVTKVFVFGVLVIHWFNPLAWAAFLLYCRDVEMACDEKVMEWLGEESRKPYSLALLRFEEERSVLLIPLAFGESSARERIRHILNYRKPGSWMTALALLLAALAAGFFLMAPDGKAQDAVSIIGGADGPTSIFLAGKTGDGQTAESFSIIGGADGPTSIFLAGKVGEGDGEEKAPAAVLDLEKAKKEPYGAAAELDWVSGGKISLHGSFGYLSFLLKANGKSELVAAFTLEEAGPIVVQGDRYTEVVGGRDSALVVTEPYKEGGDSRIFWYLEEGGTVEPLPEDMTNLFLEQSGSGVFRDAPLAEEYRQQVEEKIAEIPGNHLVYGPVEIPETDSIICGFLAADGPDLEDLWYGIWYEMDGRIEKYVLFP</sequence>
<dbReference type="PANTHER" id="PTHR34978:SF3">
    <property type="entry name" value="SLR0241 PROTEIN"/>
    <property type="match status" value="1"/>
</dbReference>
<feature type="transmembrane region" description="Helical" evidence="1">
    <location>
        <begin position="40"/>
        <end position="60"/>
    </location>
</feature>
<name>A0ABR7NT30_9FIRM</name>
<evidence type="ECO:0000313" key="3">
    <source>
        <dbReference type="EMBL" id="MBC8599285.1"/>
    </source>
</evidence>
<accession>A0ABR7NT30</accession>
<dbReference type="CDD" id="cd07341">
    <property type="entry name" value="M56_BlaR1_MecR1_like"/>
    <property type="match status" value="1"/>
</dbReference>
<keyword evidence="1" id="KW-0812">Transmembrane</keyword>
<dbReference type="EMBL" id="JACRTJ010000018">
    <property type="protein sequence ID" value="MBC8599285.1"/>
    <property type="molecule type" value="Genomic_DNA"/>
</dbReference>
<proteinExistence type="predicted"/>
<evidence type="ECO:0000313" key="4">
    <source>
        <dbReference type="Proteomes" id="UP000647491"/>
    </source>
</evidence>
<feature type="transmembrane region" description="Helical" evidence="1">
    <location>
        <begin position="122"/>
        <end position="144"/>
    </location>
</feature>
<dbReference type="RefSeq" id="WP_262427574.1">
    <property type="nucleotide sequence ID" value="NZ_JACRTJ010000018.1"/>
</dbReference>